<accession>A0AAD5BDN6</accession>
<protein>
    <submittedName>
        <fullName evidence="2">Uncharacterized protein</fullName>
    </submittedName>
</protein>
<evidence type="ECO:0000256" key="1">
    <source>
        <dbReference type="SAM" id="MobiDB-lite"/>
    </source>
</evidence>
<dbReference type="EMBL" id="JAIHNG010000121">
    <property type="protein sequence ID" value="KAI5957602.1"/>
    <property type="molecule type" value="Genomic_DNA"/>
</dbReference>
<feature type="compositionally biased region" description="Low complexity" evidence="1">
    <location>
        <begin position="290"/>
        <end position="303"/>
    </location>
</feature>
<evidence type="ECO:0000313" key="3">
    <source>
        <dbReference type="Proteomes" id="UP001204833"/>
    </source>
</evidence>
<feature type="region of interest" description="Disordered" evidence="1">
    <location>
        <begin position="399"/>
        <end position="425"/>
    </location>
</feature>
<dbReference type="GeneID" id="76151355"/>
<feature type="compositionally biased region" description="Basic residues" evidence="1">
    <location>
        <begin position="414"/>
        <end position="425"/>
    </location>
</feature>
<keyword evidence="3" id="KW-1185">Reference proteome</keyword>
<comment type="caution">
    <text evidence="2">The sequence shown here is derived from an EMBL/GenBank/DDBJ whole genome shotgun (WGS) entry which is preliminary data.</text>
</comment>
<feature type="region of interest" description="Disordered" evidence="1">
    <location>
        <begin position="240"/>
        <end position="343"/>
    </location>
</feature>
<evidence type="ECO:0000313" key="2">
    <source>
        <dbReference type="EMBL" id="KAI5957602.1"/>
    </source>
</evidence>
<gene>
    <name evidence="2" type="ORF">KGF57_003296</name>
</gene>
<feature type="compositionally biased region" description="Polar residues" evidence="1">
    <location>
        <begin position="240"/>
        <end position="257"/>
    </location>
</feature>
<dbReference type="RefSeq" id="XP_051608305.1">
    <property type="nucleotide sequence ID" value="XM_051752701.1"/>
</dbReference>
<proteinExistence type="predicted"/>
<dbReference type="AlphaFoldDB" id="A0AAD5BDN6"/>
<dbReference type="Proteomes" id="UP001204833">
    <property type="component" value="Unassembled WGS sequence"/>
</dbReference>
<organism evidence="2 3">
    <name type="scientific">Candida theae</name>
    <dbReference type="NCBI Taxonomy" id="1198502"/>
    <lineage>
        <taxon>Eukaryota</taxon>
        <taxon>Fungi</taxon>
        <taxon>Dikarya</taxon>
        <taxon>Ascomycota</taxon>
        <taxon>Saccharomycotina</taxon>
        <taxon>Pichiomycetes</taxon>
        <taxon>Debaryomycetaceae</taxon>
        <taxon>Candida/Lodderomyces clade</taxon>
        <taxon>Candida</taxon>
    </lineage>
</organism>
<name>A0AAD5BDN6_9ASCO</name>
<sequence>MSTDTTAPTIDLSQYEISIVKQAWLALDLFHNYQKVTSSTSQNRKPQSIQNELHLRNFQHSLASKIHDKSNPIDEFATLASNFVSAPSTNIFNDDDLFGCNTNSTNNEVTPKSKAFACDIDAVLDEYQIPVLIQFITIMINYLESNIIAPGQSIINLAKSNVRLSGITSSKYQLFGECLTQTMVVKLSVANASKFQGEEQFIFNKFLSQVLSFLAYYTQSPQQTIVNEVEDAQLSLSGATTNSNKSVEYTSTGQGTSKYPGPTVYDDLGPMTLDPNEFKSAPIKPLTRLSISSSPSMKSSHMSLGNGQYDESKQDTSSENVSEVEDNWKSAVSTRGPESGTDNLVSVGEKNLELAPTSSNESITEPFDYLNSFRCYKTPIEAKEYNKLKKSYSGSPFVLRRQDSISSSSGKRWGLFRRKSKNNAS</sequence>
<reference evidence="2 3" key="1">
    <citation type="journal article" date="2022" name="DNA Res.">
        <title>Genome analysis of five recently described species of the CUG-Ser clade uncovers Candida theae as a new hybrid lineage with pathogenic potential in the Candida parapsilosis species complex.</title>
        <authorList>
            <person name="Mixao V."/>
            <person name="Del Olmo V."/>
            <person name="Hegedusova E."/>
            <person name="Saus E."/>
            <person name="Pryszcz L."/>
            <person name="Cillingova A."/>
            <person name="Nosek J."/>
            <person name="Gabaldon T."/>
        </authorList>
    </citation>
    <scope>NUCLEOTIDE SEQUENCE [LARGE SCALE GENOMIC DNA]</scope>
    <source>
        <strain evidence="2 3">CBS 12239</strain>
    </source>
</reference>